<dbReference type="InterPro" id="IPR036962">
    <property type="entry name" value="Glyco_hydro_3_N_sf"/>
</dbReference>
<dbReference type="Gene3D" id="3.40.50.1700">
    <property type="entry name" value="Glycoside hydrolase family 3 C-terminal domain"/>
    <property type="match status" value="1"/>
</dbReference>
<evidence type="ECO:0000259" key="7">
    <source>
        <dbReference type="Pfam" id="PF01915"/>
    </source>
</evidence>
<dbReference type="InterPro" id="IPR001764">
    <property type="entry name" value="Glyco_hydro_3_N"/>
</dbReference>
<sequence length="631" mass="70073">MLFHHIRPSLTKYVLIWSMLLLLCTLLAGCDSSDARGQKTYKAVHAKAMATPAVPYKRPDNLLEALALPPSTWVDSVFKTLTPEERIAQLIIIEAFSNKGKKYEADVLNLIQKYKVGGIIFFQGGPVRQAKLTNRFQAASKVPLMIAMDAETGVGMRLDSTMQYPFQQMLGAIQDNGLIYAMGAEVAEEFKRLGMHINFAPVADINNNPNNPIISYRAFGEDRQDVTAKSLAYMQGMQENGIIAVAKHFPGHGDTNIDSHYDLPVIPFNRQRLDSLELYPFRELIKYGLGGMMVGHMHLPQLDSTKNLPSTLSKPIVTDLLRDELKYNGLIFTDAMVMKGVTKYFKPGEAEARALIAGNDVLERLNSVPKAIQAVKLAIANGEISQQEIDRRCKRILAAKQWLGLHTYKPIPLPNLHTDLNPSVAHETNKHLAEASLTVLRNQKRMLPLRTRRKARIATLSVGAVRPTAFQKYTSQLTTTKNFTIRRKASIKYARKLAKQLAGYDVVLVALYGPDMRPSTSLGYGKPVKDLVVQLAKSNKAAIVLFDNAYTLNQFPGIEKSRALVVAYQPQVIVQQSAAKLLFGYLPARGQLPVTVNKHFVYGDGIIKNKPLHISLTSTKHPVSAASVRIP</sequence>
<comment type="similarity">
    <text evidence="2">Belongs to the glycosyl hydrolase 3 family.</text>
</comment>
<dbReference type="InterPro" id="IPR050226">
    <property type="entry name" value="NagZ_Beta-hexosaminidase"/>
</dbReference>
<keyword evidence="5" id="KW-0326">Glycosidase</keyword>
<gene>
    <name evidence="8" type="ORF">DP923_13730</name>
</gene>
<evidence type="ECO:0000256" key="2">
    <source>
        <dbReference type="ARBA" id="ARBA00005336"/>
    </source>
</evidence>
<keyword evidence="9" id="KW-1185">Reference proteome</keyword>
<evidence type="ECO:0000256" key="3">
    <source>
        <dbReference type="ARBA" id="ARBA00012663"/>
    </source>
</evidence>
<dbReference type="EMBL" id="QMDV01000004">
    <property type="protein sequence ID" value="RAU81756.1"/>
    <property type="molecule type" value="Genomic_DNA"/>
</dbReference>
<dbReference type="PANTHER" id="PTHR30480">
    <property type="entry name" value="BETA-HEXOSAMINIDASE-RELATED"/>
    <property type="match status" value="1"/>
</dbReference>
<feature type="domain" description="Glycoside hydrolase family 3 N-terminal" evidence="6">
    <location>
        <begin position="84"/>
        <end position="398"/>
    </location>
</feature>
<dbReference type="InterPro" id="IPR002772">
    <property type="entry name" value="Glyco_hydro_3_C"/>
</dbReference>
<keyword evidence="4 8" id="KW-0378">Hydrolase</keyword>
<comment type="catalytic activity">
    <reaction evidence="1">
        <text>Hydrolysis of terminal non-reducing N-acetyl-D-hexosamine residues in N-acetyl-beta-D-hexosaminides.</text>
        <dbReference type="EC" id="3.2.1.52"/>
    </reaction>
</comment>
<organism evidence="8 9">
    <name type="scientific">Pontibacter arcticus</name>
    <dbReference type="NCBI Taxonomy" id="2080288"/>
    <lineage>
        <taxon>Bacteria</taxon>
        <taxon>Pseudomonadati</taxon>
        <taxon>Bacteroidota</taxon>
        <taxon>Cytophagia</taxon>
        <taxon>Cytophagales</taxon>
        <taxon>Hymenobacteraceae</taxon>
        <taxon>Pontibacter</taxon>
    </lineage>
</organism>
<dbReference type="GO" id="GO:0005975">
    <property type="term" value="P:carbohydrate metabolic process"/>
    <property type="evidence" value="ECO:0007669"/>
    <property type="project" value="InterPro"/>
</dbReference>
<dbReference type="Proteomes" id="UP000251692">
    <property type="component" value="Unassembled WGS sequence"/>
</dbReference>
<reference evidence="8 9" key="1">
    <citation type="submission" date="2018-06" db="EMBL/GenBank/DDBJ databases">
        <authorList>
            <person name="Liu Z.-W."/>
        </authorList>
    </citation>
    <scope>NUCLEOTIDE SEQUENCE [LARGE SCALE GENOMIC DNA]</scope>
    <source>
        <strain evidence="8 9">2b14</strain>
    </source>
</reference>
<dbReference type="Pfam" id="PF00933">
    <property type="entry name" value="Glyco_hydro_3"/>
    <property type="match status" value="1"/>
</dbReference>
<proteinExistence type="inferred from homology"/>
<dbReference type="AlphaFoldDB" id="A0A364RC67"/>
<dbReference type="Pfam" id="PF01915">
    <property type="entry name" value="Glyco_hydro_3_C"/>
    <property type="match status" value="1"/>
</dbReference>
<dbReference type="InterPro" id="IPR017853">
    <property type="entry name" value="GH"/>
</dbReference>
<name>A0A364RC67_9BACT</name>
<dbReference type="OrthoDB" id="9805821at2"/>
<evidence type="ECO:0000256" key="1">
    <source>
        <dbReference type="ARBA" id="ARBA00001231"/>
    </source>
</evidence>
<dbReference type="SUPFAM" id="SSF52279">
    <property type="entry name" value="Beta-D-glucan exohydrolase, C-terminal domain"/>
    <property type="match status" value="1"/>
</dbReference>
<feature type="domain" description="Glycoside hydrolase family 3 C-terminal" evidence="7">
    <location>
        <begin position="438"/>
        <end position="599"/>
    </location>
</feature>
<accession>A0A364RC67</accession>
<evidence type="ECO:0000256" key="5">
    <source>
        <dbReference type="ARBA" id="ARBA00023295"/>
    </source>
</evidence>
<dbReference type="EC" id="3.2.1.52" evidence="3"/>
<dbReference type="PROSITE" id="PS51257">
    <property type="entry name" value="PROKAR_LIPOPROTEIN"/>
    <property type="match status" value="1"/>
</dbReference>
<dbReference type="GO" id="GO:0009254">
    <property type="term" value="P:peptidoglycan turnover"/>
    <property type="evidence" value="ECO:0007669"/>
    <property type="project" value="TreeGrafter"/>
</dbReference>
<evidence type="ECO:0000313" key="8">
    <source>
        <dbReference type="EMBL" id="RAU81756.1"/>
    </source>
</evidence>
<dbReference type="InterPro" id="IPR036881">
    <property type="entry name" value="Glyco_hydro_3_C_sf"/>
</dbReference>
<dbReference type="SUPFAM" id="SSF51445">
    <property type="entry name" value="(Trans)glycosidases"/>
    <property type="match status" value="1"/>
</dbReference>
<dbReference type="RefSeq" id="WP_112306436.1">
    <property type="nucleotide sequence ID" value="NZ_QMDV01000004.1"/>
</dbReference>
<evidence type="ECO:0000259" key="6">
    <source>
        <dbReference type="Pfam" id="PF00933"/>
    </source>
</evidence>
<evidence type="ECO:0000313" key="9">
    <source>
        <dbReference type="Proteomes" id="UP000251692"/>
    </source>
</evidence>
<comment type="caution">
    <text evidence="8">The sequence shown here is derived from an EMBL/GenBank/DDBJ whole genome shotgun (WGS) entry which is preliminary data.</text>
</comment>
<dbReference type="GO" id="GO:0004563">
    <property type="term" value="F:beta-N-acetylhexosaminidase activity"/>
    <property type="evidence" value="ECO:0007669"/>
    <property type="project" value="UniProtKB-EC"/>
</dbReference>
<evidence type="ECO:0000256" key="4">
    <source>
        <dbReference type="ARBA" id="ARBA00022801"/>
    </source>
</evidence>
<protein>
    <recommendedName>
        <fullName evidence="3">beta-N-acetylhexosaminidase</fullName>
        <ecNumber evidence="3">3.2.1.52</ecNumber>
    </recommendedName>
</protein>
<reference evidence="8 9" key="2">
    <citation type="submission" date="2018-07" db="EMBL/GenBank/DDBJ databases">
        <title>Pontibacter sp. 2b14 genomic sequence and assembly.</title>
        <authorList>
            <person name="Du Z.-J."/>
        </authorList>
    </citation>
    <scope>NUCLEOTIDE SEQUENCE [LARGE SCALE GENOMIC DNA]</scope>
    <source>
        <strain evidence="8 9">2b14</strain>
    </source>
</reference>
<dbReference type="PANTHER" id="PTHR30480:SF13">
    <property type="entry name" value="BETA-HEXOSAMINIDASE"/>
    <property type="match status" value="1"/>
</dbReference>
<dbReference type="Gene3D" id="3.20.20.300">
    <property type="entry name" value="Glycoside hydrolase, family 3, N-terminal domain"/>
    <property type="match status" value="1"/>
</dbReference>